<name>A0A0P7D4W4_9GAMM</name>
<reference evidence="1 2" key="1">
    <citation type="submission" date="2015-09" db="EMBL/GenBank/DDBJ databases">
        <title>Draft Genome Sequence of Pseudoalteromonas lipolytica UCD-48B.</title>
        <authorList>
            <person name="Krusor M."/>
            <person name="Coil D.A."/>
            <person name="Lang J.M."/>
            <person name="Eisen J.A."/>
            <person name="Alexiev A."/>
        </authorList>
    </citation>
    <scope>NUCLEOTIDE SEQUENCE [LARGE SCALE GENOMIC DNA]</scope>
    <source>
        <strain evidence="1 2">UCD-48B</strain>
    </source>
</reference>
<organism evidence="1 2">
    <name type="scientific">Pseudoalteromonas lipolytica</name>
    <dbReference type="NCBI Taxonomy" id="570156"/>
    <lineage>
        <taxon>Bacteria</taxon>
        <taxon>Pseudomonadati</taxon>
        <taxon>Pseudomonadota</taxon>
        <taxon>Gammaproteobacteria</taxon>
        <taxon>Alteromonadales</taxon>
        <taxon>Pseudoalteromonadaceae</taxon>
        <taxon>Pseudoalteromonas</taxon>
    </lineage>
</organism>
<dbReference type="PATRIC" id="fig|570156.3.peg.3210"/>
<proteinExistence type="predicted"/>
<dbReference type="AlphaFoldDB" id="A0A0P7D4W4"/>
<gene>
    <name evidence="1" type="ORF">AOG27_10600</name>
</gene>
<evidence type="ECO:0000313" key="2">
    <source>
        <dbReference type="Proteomes" id="UP000050378"/>
    </source>
</evidence>
<sequence>MQKVFWCELQSEASSRIKATALTAIKAVVKQLNKSRSKNNCEANFRAQQRMSDCGGLTPLLFLWSKNLLCNSEAMKQ</sequence>
<protein>
    <submittedName>
        <fullName evidence="1">Uncharacterized protein</fullName>
    </submittedName>
</protein>
<evidence type="ECO:0000313" key="1">
    <source>
        <dbReference type="EMBL" id="KPM83541.1"/>
    </source>
</evidence>
<accession>A0A0P7D4W4</accession>
<dbReference type="Proteomes" id="UP000050378">
    <property type="component" value="Unassembled WGS sequence"/>
</dbReference>
<dbReference type="EMBL" id="LJTC01000006">
    <property type="protein sequence ID" value="KPM83541.1"/>
    <property type="molecule type" value="Genomic_DNA"/>
</dbReference>
<comment type="caution">
    <text evidence="1">The sequence shown here is derived from an EMBL/GenBank/DDBJ whole genome shotgun (WGS) entry which is preliminary data.</text>
</comment>